<keyword evidence="2" id="KW-1185">Reference proteome</keyword>
<proteinExistence type="predicted"/>
<sequence length="143" mass="15485">MERMCGFQSQTPHYKNSWPGSQDVFDNLNGASDLASTSQTPRPVNSQANKAAVSNLEELVVLLGNPVADNEDHPAGHNSLSSKLVKILAPDLHLGLKFGENQVNGRISILHCTWLIPCTRVSSDVVDGFLTLRVDPLVEGHST</sequence>
<protein>
    <submittedName>
        <fullName evidence="1">Uncharacterized protein</fullName>
    </submittedName>
</protein>
<evidence type="ECO:0000313" key="2">
    <source>
        <dbReference type="Proteomes" id="UP001060085"/>
    </source>
</evidence>
<name>A0ACC0AAV4_CATRO</name>
<accession>A0ACC0AAV4</accession>
<gene>
    <name evidence="1" type="ORF">M9H77_26689</name>
</gene>
<dbReference type="EMBL" id="CM044706">
    <property type="protein sequence ID" value="KAI5657896.1"/>
    <property type="molecule type" value="Genomic_DNA"/>
</dbReference>
<comment type="caution">
    <text evidence="1">The sequence shown here is derived from an EMBL/GenBank/DDBJ whole genome shotgun (WGS) entry which is preliminary data.</text>
</comment>
<organism evidence="1 2">
    <name type="scientific">Catharanthus roseus</name>
    <name type="common">Madagascar periwinkle</name>
    <name type="synonym">Vinca rosea</name>
    <dbReference type="NCBI Taxonomy" id="4058"/>
    <lineage>
        <taxon>Eukaryota</taxon>
        <taxon>Viridiplantae</taxon>
        <taxon>Streptophyta</taxon>
        <taxon>Embryophyta</taxon>
        <taxon>Tracheophyta</taxon>
        <taxon>Spermatophyta</taxon>
        <taxon>Magnoliopsida</taxon>
        <taxon>eudicotyledons</taxon>
        <taxon>Gunneridae</taxon>
        <taxon>Pentapetalae</taxon>
        <taxon>asterids</taxon>
        <taxon>lamiids</taxon>
        <taxon>Gentianales</taxon>
        <taxon>Apocynaceae</taxon>
        <taxon>Rauvolfioideae</taxon>
        <taxon>Vinceae</taxon>
        <taxon>Catharanthinae</taxon>
        <taxon>Catharanthus</taxon>
    </lineage>
</organism>
<reference evidence="2" key="1">
    <citation type="journal article" date="2023" name="Nat. Plants">
        <title>Single-cell RNA sequencing provides a high-resolution roadmap for understanding the multicellular compartmentation of specialized metabolism.</title>
        <authorList>
            <person name="Sun S."/>
            <person name="Shen X."/>
            <person name="Li Y."/>
            <person name="Li Y."/>
            <person name="Wang S."/>
            <person name="Li R."/>
            <person name="Zhang H."/>
            <person name="Shen G."/>
            <person name="Guo B."/>
            <person name="Wei J."/>
            <person name="Xu J."/>
            <person name="St-Pierre B."/>
            <person name="Chen S."/>
            <person name="Sun C."/>
        </authorList>
    </citation>
    <scope>NUCLEOTIDE SEQUENCE [LARGE SCALE GENOMIC DNA]</scope>
</reference>
<dbReference type="Proteomes" id="UP001060085">
    <property type="component" value="Linkage Group LG06"/>
</dbReference>
<evidence type="ECO:0000313" key="1">
    <source>
        <dbReference type="EMBL" id="KAI5657896.1"/>
    </source>
</evidence>